<gene>
    <name evidence="8" type="ORF">CCO03_02715</name>
</gene>
<dbReference type="Gene3D" id="3.10.20.30">
    <property type="match status" value="1"/>
</dbReference>
<keyword evidence="5" id="KW-0411">Iron-sulfur</keyword>
<dbReference type="Pfam" id="PF00111">
    <property type="entry name" value="Fer2"/>
    <property type="match status" value="1"/>
</dbReference>
<dbReference type="RefSeq" id="WP_087276933.1">
    <property type="nucleotide sequence ID" value="NZ_CP021455.1"/>
</dbReference>
<evidence type="ECO:0000259" key="7">
    <source>
        <dbReference type="PROSITE" id="PS51085"/>
    </source>
</evidence>
<evidence type="ECO:0000313" key="8">
    <source>
        <dbReference type="EMBL" id="ARU03741.1"/>
    </source>
</evidence>
<dbReference type="SUPFAM" id="SSF54292">
    <property type="entry name" value="2Fe-2S ferredoxin-like"/>
    <property type="match status" value="1"/>
</dbReference>
<dbReference type="OrthoDB" id="9799640at2"/>
<feature type="domain" description="2Fe-2S ferredoxin-type" evidence="7">
    <location>
        <begin position="2"/>
        <end position="105"/>
    </location>
</feature>
<dbReference type="PROSITE" id="PS51085">
    <property type="entry name" value="2FE2S_FER_2"/>
    <property type="match status" value="1"/>
</dbReference>
<dbReference type="PRINTS" id="PR00355">
    <property type="entry name" value="ADRENODOXIN"/>
</dbReference>
<dbReference type="GO" id="GO:0009055">
    <property type="term" value="F:electron transfer activity"/>
    <property type="evidence" value="ECO:0007669"/>
    <property type="project" value="TreeGrafter"/>
</dbReference>
<dbReference type="InterPro" id="IPR001055">
    <property type="entry name" value="Adrenodoxin-like"/>
</dbReference>
<dbReference type="EMBL" id="CP021455">
    <property type="protein sequence ID" value="ARU03741.1"/>
    <property type="molecule type" value="Genomic_DNA"/>
</dbReference>
<dbReference type="KEGG" id="cser:CCO03_02715"/>
<dbReference type="PANTHER" id="PTHR23426">
    <property type="entry name" value="FERREDOXIN/ADRENODOXIN"/>
    <property type="match status" value="1"/>
</dbReference>
<dbReference type="InterPro" id="IPR001041">
    <property type="entry name" value="2Fe-2S_ferredoxin-type"/>
</dbReference>
<dbReference type="Proteomes" id="UP000196138">
    <property type="component" value="Chromosome"/>
</dbReference>
<reference evidence="8 9" key="1">
    <citation type="submission" date="2017-05" db="EMBL/GenBank/DDBJ databases">
        <authorList>
            <person name="Song R."/>
            <person name="Chenine A.L."/>
            <person name="Ruprecht R.M."/>
        </authorList>
    </citation>
    <scope>NUCLEOTIDE SEQUENCE [LARGE SCALE GENOMIC DNA]</scope>
    <source>
        <strain evidence="8 9">DSM 26136</strain>
    </source>
</reference>
<protein>
    <submittedName>
        <fullName evidence="8">2Fe-2S ferredoxin</fullName>
    </submittedName>
</protein>
<evidence type="ECO:0000256" key="3">
    <source>
        <dbReference type="ARBA" id="ARBA00022723"/>
    </source>
</evidence>
<sequence length="106" mass="11540">MPTIHFTSFTGQTQSIDAPENDVLMQAAVRNGVTGIDADCGGQCACATCHVYIDSPWLEQLPAMEAHEDQMLELANERRANSRLSCQIKLTAALDGMQVHTPEGQH</sequence>
<name>A0A1Y0EJZ1_9BURK</name>
<keyword evidence="3" id="KW-0479">Metal-binding</keyword>
<evidence type="ECO:0000256" key="6">
    <source>
        <dbReference type="ARBA" id="ARBA00034078"/>
    </source>
</evidence>
<comment type="cofactor">
    <cofactor evidence="6">
        <name>[2Fe-2S] cluster</name>
        <dbReference type="ChEBI" id="CHEBI:190135"/>
    </cofactor>
</comment>
<proteinExistence type="inferred from homology"/>
<evidence type="ECO:0000256" key="4">
    <source>
        <dbReference type="ARBA" id="ARBA00023004"/>
    </source>
</evidence>
<dbReference type="PANTHER" id="PTHR23426:SF65">
    <property type="entry name" value="FERREDOXIN-2, MITOCHONDRIAL"/>
    <property type="match status" value="1"/>
</dbReference>
<dbReference type="GO" id="GO:0051537">
    <property type="term" value="F:2 iron, 2 sulfur cluster binding"/>
    <property type="evidence" value="ECO:0007669"/>
    <property type="project" value="UniProtKB-KW"/>
</dbReference>
<dbReference type="GO" id="GO:0046872">
    <property type="term" value="F:metal ion binding"/>
    <property type="evidence" value="ECO:0007669"/>
    <property type="project" value="UniProtKB-KW"/>
</dbReference>
<dbReference type="InterPro" id="IPR012675">
    <property type="entry name" value="Beta-grasp_dom_sf"/>
</dbReference>
<dbReference type="GO" id="GO:0005829">
    <property type="term" value="C:cytosol"/>
    <property type="evidence" value="ECO:0007669"/>
    <property type="project" value="TreeGrafter"/>
</dbReference>
<keyword evidence="9" id="KW-1185">Reference proteome</keyword>
<dbReference type="GO" id="GO:0140647">
    <property type="term" value="P:P450-containing electron transport chain"/>
    <property type="evidence" value="ECO:0007669"/>
    <property type="project" value="InterPro"/>
</dbReference>
<evidence type="ECO:0000256" key="2">
    <source>
        <dbReference type="ARBA" id="ARBA00022714"/>
    </source>
</evidence>
<dbReference type="CDD" id="cd00207">
    <property type="entry name" value="fer2"/>
    <property type="match status" value="1"/>
</dbReference>
<keyword evidence="2" id="KW-0001">2Fe-2S</keyword>
<accession>A0A1Y0EJZ1</accession>
<dbReference type="AlphaFoldDB" id="A0A1Y0EJZ1"/>
<organism evidence="8 9">
    <name type="scientific">Comamonas serinivorans</name>
    <dbReference type="NCBI Taxonomy" id="1082851"/>
    <lineage>
        <taxon>Bacteria</taxon>
        <taxon>Pseudomonadati</taxon>
        <taxon>Pseudomonadota</taxon>
        <taxon>Betaproteobacteria</taxon>
        <taxon>Burkholderiales</taxon>
        <taxon>Comamonadaceae</taxon>
        <taxon>Comamonas</taxon>
    </lineage>
</organism>
<dbReference type="InterPro" id="IPR036010">
    <property type="entry name" value="2Fe-2S_ferredoxin-like_sf"/>
</dbReference>
<dbReference type="InterPro" id="IPR018298">
    <property type="entry name" value="Adrenodoxin_Fe-S_BS"/>
</dbReference>
<dbReference type="PROSITE" id="PS00814">
    <property type="entry name" value="ADX"/>
    <property type="match status" value="1"/>
</dbReference>
<evidence type="ECO:0000256" key="1">
    <source>
        <dbReference type="ARBA" id="ARBA00010914"/>
    </source>
</evidence>
<evidence type="ECO:0000313" key="9">
    <source>
        <dbReference type="Proteomes" id="UP000196138"/>
    </source>
</evidence>
<keyword evidence="4" id="KW-0408">Iron</keyword>
<evidence type="ECO:0000256" key="5">
    <source>
        <dbReference type="ARBA" id="ARBA00023014"/>
    </source>
</evidence>
<comment type="similarity">
    <text evidence="1">Belongs to the adrenodoxin/putidaredoxin family.</text>
</comment>